<evidence type="ECO:0000313" key="2">
    <source>
        <dbReference type="Proteomes" id="UP000304953"/>
    </source>
</evidence>
<accession>A0AC61S1K5</accession>
<sequence length="434" mass="49293">MGSNTINSRELILDILLAVTRDHRYSHIAIRSTLDKYRYLPKQERSFIKRICEGTLEHMIWIDYVLNQFSSVKVHKMKPVIQCILRSSVYELKYMDAVPASATCNEAVKLAQKRGFRNLKGFVNGVLRTVSRNLSNISMPDKDKEPLEYLSIAGSMPVWILELWQNSYSLEQIEGFLEAFLTKMPAAIRINPLKTTKEELKKELEEAQIQVLESELEDVLLIENYDFLEKIPAFREGKFHVQDISSMQVGLWAQPKEHSFVVDVCAAPGGKSIHAAEMMHGTGRVEARDLTPYKVSLIQENIERCQLPNIRTVQADARIPDEKLMGQADLVIADLPCSGLGVLGKKADIKYKVTEEACKKLVALQREILDTVCQYVKAGGILIYSTCTINPAENQENTVWFLQEHPEFSLEKQQQILPGKGICDGFFLAKFVRN</sequence>
<name>A0AC61S1K5_9FIRM</name>
<protein>
    <submittedName>
        <fullName evidence="1">16S rRNA (Cytosine(967)-C(5))-methyltransferase RsmB</fullName>
        <ecNumber evidence="1">2.1.1.176</ecNumber>
    </submittedName>
</protein>
<proteinExistence type="predicted"/>
<keyword evidence="1" id="KW-0489">Methyltransferase</keyword>
<dbReference type="EC" id="2.1.1.176" evidence="1"/>
<evidence type="ECO:0000313" key="1">
    <source>
        <dbReference type="EMBL" id="TGY98314.1"/>
    </source>
</evidence>
<dbReference type="EMBL" id="SRYA01000001">
    <property type="protein sequence ID" value="TGY98314.1"/>
    <property type="molecule type" value="Genomic_DNA"/>
</dbReference>
<reference evidence="1" key="1">
    <citation type="submission" date="2019-04" db="EMBL/GenBank/DDBJ databases">
        <title>Microbes associate with the intestines of laboratory mice.</title>
        <authorList>
            <person name="Navarre W."/>
            <person name="Wong E."/>
            <person name="Huang K."/>
            <person name="Tropini C."/>
            <person name="Ng K."/>
            <person name="Yu B."/>
        </authorList>
    </citation>
    <scope>NUCLEOTIDE SEQUENCE</scope>
    <source>
        <strain evidence="1">NM01_1-7b</strain>
    </source>
</reference>
<organism evidence="1 2">
    <name type="scientific">Petralouisia muris</name>
    <dbReference type="NCBI Taxonomy" id="3032872"/>
    <lineage>
        <taxon>Bacteria</taxon>
        <taxon>Bacillati</taxon>
        <taxon>Bacillota</taxon>
        <taxon>Clostridia</taxon>
        <taxon>Lachnospirales</taxon>
        <taxon>Lachnospiraceae</taxon>
        <taxon>Petralouisia</taxon>
    </lineage>
</organism>
<gene>
    <name evidence="1" type="primary">rsmB</name>
    <name evidence="1" type="ORF">E5329_00590</name>
</gene>
<dbReference type="Proteomes" id="UP000304953">
    <property type="component" value="Unassembled WGS sequence"/>
</dbReference>
<keyword evidence="2" id="KW-1185">Reference proteome</keyword>
<keyword evidence="1" id="KW-0808">Transferase</keyword>
<comment type="caution">
    <text evidence="1">The sequence shown here is derived from an EMBL/GenBank/DDBJ whole genome shotgun (WGS) entry which is preliminary data.</text>
</comment>